<feature type="transmembrane region" description="Helical" evidence="4">
    <location>
        <begin position="76"/>
        <end position="98"/>
    </location>
</feature>
<evidence type="ECO:0000313" key="6">
    <source>
        <dbReference type="EMBL" id="WFD41708.1"/>
    </source>
</evidence>
<keyword evidence="1" id="KW-0378">Hydrolase</keyword>
<name>A0AAF0FB39_9BASI</name>
<evidence type="ECO:0000259" key="5">
    <source>
        <dbReference type="Pfam" id="PF07859"/>
    </source>
</evidence>
<evidence type="ECO:0000256" key="3">
    <source>
        <dbReference type="ARBA" id="ARBA00048461"/>
    </source>
</evidence>
<keyword evidence="7" id="KW-1185">Reference proteome</keyword>
<comment type="catalytic activity">
    <reaction evidence="3">
        <text>a monoacylglycerol + H2O = glycerol + a fatty acid + H(+)</text>
        <dbReference type="Rhea" id="RHEA:15245"/>
        <dbReference type="ChEBI" id="CHEBI:15377"/>
        <dbReference type="ChEBI" id="CHEBI:15378"/>
        <dbReference type="ChEBI" id="CHEBI:17408"/>
        <dbReference type="ChEBI" id="CHEBI:17754"/>
        <dbReference type="ChEBI" id="CHEBI:28868"/>
    </reaction>
</comment>
<feature type="domain" description="Alpha/beta hydrolase fold-3" evidence="5">
    <location>
        <begin position="253"/>
        <end position="483"/>
    </location>
</feature>
<evidence type="ECO:0000313" key="7">
    <source>
        <dbReference type="Proteomes" id="UP001214628"/>
    </source>
</evidence>
<dbReference type="PANTHER" id="PTHR48081:SF26">
    <property type="entry name" value="ALPHA_BETA HYDROLASE FOLD-3 DOMAIN-CONTAINING PROTEIN"/>
    <property type="match status" value="1"/>
</dbReference>
<dbReference type="InterPro" id="IPR050300">
    <property type="entry name" value="GDXG_lipolytic_enzyme"/>
</dbReference>
<evidence type="ECO:0000256" key="1">
    <source>
        <dbReference type="ARBA" id="ARBA00022801"/>
    </source>
</evidence>
<dbReference type="InterPro" id="IPR013094">
    <property type="entry name" value="AB_hydrolase_3"/>
</dbReference>
<dbReference type="GO" id="GO:0016787">
    <property type="term" value="F:hydrolase activity"/>
    <property type="evidence" value="ECO:0007669"/>
    <property type="project" value="UniProtKB-KW"/>
</dbReference>
<protein>
    <recommendedName>
        <fullName evidence="5">Alpha/beta hydrolase fold-3 domain-containing protein</fullName>
    </recommendedName>
</protein>
<gene>
    <name evidence="6" type="ORF">MPSI1_000343</name>
</gene>
<comment type="catalytic activity">
    <reaction evidence="2">
        <text>a diacylglycerol + H2O = a monoacylglycerol + a fatty acid + H(+)</text>
        <dbReference type="Rhea" id="RHEA:32731"/>
        <dbReference type="ChEBI" id="CHEBI:15377"/>
        <dbReference type="ChEBI" id="CHEBI:15378"/>
        <dbReference type="ChEBI" id="CHEBI:17408"/>
        <dbReference type="ChEBI" id="CHEBI:18035"/>
        <dbReference type="ChEBI" id="CHEBI:28868"/>
    </reaction>
</comment>
<organism evidence="6 7">
    <name type="scientific">Malassezia psittaci</name>
    <dbReference type="NCBI Taxonomy" id="1821823"/>
    <lineage>
        <taxon>Eukaryota</taxon>
        <taxon>Fungi</taxon>
        <taxon>Dikarya</taxon>
        <taxon>Basidiomycota</taxon>
        <taxon>Ustilaginomycotina</taxon>
        <taxon>Malasseziomycetes</taxon>
        <taxon>Malasseziales</taxon>
        <taxon>Malasseziaceae</taxon>
        <taxon>Malassezia</taxon>
    </lineage>
</organism>
<dbReference type="InterPro" id="IPR029058">
    <property type="entry name" value="AB_hydrolase_fold"/>
</dbReference>
<keyword evidence="4" id="KW-0472">Membrane</keyword>
<dbReference type="EMBL" id="CP118375">
    <property type="protein sequence ID" value="WFD41708.1"/>
    <property type="molecule type" value="Genomic_DNA"/>
</dbReference>
<reference evidence="6" key="1">
    <citation type="submission" date="2023-02" db="EMBL/GenBank/DDBJ databases">
        <title>Mating type loci evolution in Malassezia.</title>
        <authorList>
            <person name="Coelho M.A."/>
        </authorList>
    </citation>
    <scope>NUCLEOTIDE SEQUENCE</scope>
    <source>
        <strain evidence="6">CBS 14136</strain>
    </source>
</reference>
<keyword evidence="4" id="KW-0812">Transmembrane</keyword>
<keyword evidence="4" id="KW-1133">Transmembrane helix</keyword>
<dbReference type="Proteomes" id="UP001214628">
    <property type="component" value="Chromosome 1"/>
</dbReference>
<evidence type="ECO:0000256" key="2">
    <source>
        <dbReference type="ARBA" id="ARBA00047591"/>
    </source>
</evidence>
<dbReference type="Pfam" id="PF07859">
    <property type="entry name" value="Abhydrolase_3"/>
    <property type="match status" value="1"/>
</dbReference>
<dbReference type="SUPFAM" id="SSF53474">
    <property type="entry name" value="alpha/beta-Hydrolases"/>
    <property type="match status" value="1"/>
</dbReference>
<evidence type="ECO:0000256" key="4">
    <source>
        <dbReference type="SAM" id="Phobius"/>
    </source>
</evidence>
<dbReference type="AlphaFoldDB" id="A0AAF0FB39"/>
<dbReference type="Gene3D" id="3.40.50.1820">
    <property type="entry name" value="alpha/beta hydrolase"/>
    <property type="match status" value="1"/>
</dbReference>
<dbReference type="PANTHER" id="PTHR48081">
    <property type="entry name" value="AB HYDROLASE SUPERFAMILY PROTEIN C4A8.06C"/>
    <property type="match status" value="1"/>
</dbReference>
<proteinExistence type="predicted"/>
<sequence>MDDNGSGAFMIPAHSGTGFHVKMVGVMRSPDNLPHATRASTLIMTVDPEIQRAVANAKPATFCYSRYIVKAILFHLYFVPTTIVLLPFYILLACLPFLGRKYHNWTVVEAVGVFVTQRAMRNLIRFRMQPLPPREKGWREMDNALGGSLSLLNLSGPGGLVSSIRPVVNQVAQYTREGRRDSDWFDPPPLEYLKGILTIKVGNNQVTDSKDYQGPALVEPKWAKTRVKGFWFMHNHTHSPIPGPSGSQKRSVLLYFHGGAGVTFAAGDVFMGQTLCKSISSQVQVDIFSVDYHLSPFSCFPVPILQALAGYVHLIHNYGYHPSQIMIGGDSFGAWMALELENYLRTDGHDIVKNWSHKAPTVSGVPRLLLLSPWVCAYDIETESRSQDGLARFDILRLDYGDWGLDAMQVGPKYKDRCPAPLTNPWLSPISFSQADMRQMPPSFVCLGSVEALHDEDSQFVKQLQKSGADVKLYVDIGAVHDYGTMSTFSQRFKKTLTAVKQWMNASLAE</sequence>
<accession>A0AAF0FB39</accession>